<feature type="transmembrane region" description="Helical" evidence="14">
    <location>
        <begin position="1322"/>
        <end position="1345"/>
    </location>
</feature>
<evidence type="ECO:0000256" key="2">
    <source>
        <dbReference type="ARBA" id="ARBA00004141"/>
    </source>
</evidence>
<comment type="pathway">
    <text evidence="3">Protein modification; protein ubiquitination.</text>
</comment>
<dbReference type="GO" id="GO:0061630">
    <property type="term" value="F:ubiquitin protein ligase activity"/>
    <property type="evidence" value="ECO:0007669"/>
    <property type="project" value="UniProtKB-EC"/>
</dbReference>
<feature type="transmembrane region" description="Helical" evidence="14">
    <location>
        <begin position="885"/>
        <end position="908"/>
    </location>
</feature>
<feature type="transmembrane region" description="Helical" evidence="14">
    <location>
        <begin position="939"/>
        <end position="957"/>
    </location>
</feature>
<evidence type="ECO:0000313" key="17">
    <source>
        <dbReference type="Proteomes" id="UP000224854"/>
    </source>
</evidence>
<feature type="transmembrane region" description="Helical" evidence="14">
    <location>
        <begin position="989"/>
        <end position="1016"/>
    </location>
</feature>
<feature type="transmembrane region" description="Helical" evidence="14">
    <location>
        <begin position="1036"/>
        <end position="1057"/>
    </location>
</feature>
<evidence type="ECO:0000256" key="9">
    <source>
        <dbReference type="ARBA" id="ARBA00022786"/>
    </source>
</evidence>
<organism evidence="16 17">
    <name type="scientific">Ophiocordyceps australis</name>
    <dbReference type="NCBI Taxonomy" id="1399860"/>
    <lineage>
        <taxon>Eukaryota</taxon>
        <taxon>Fungi</taxon>
        <taxon>Dikarya</taxon>
        <taxon>Ascomycota</taxon>
        <taxon>Pezizomycotina</taxon>
        <taxon>Sordariomycetes</taxon>
        <taxon>Hypocreomycetidae</taxon>
        <taxon>Hypocreales</taxon>
        <taxon>Ophiocordycipitaceae</taxon>
        <taxon>Ophiocordyceps</taxon>
    </lineage>
</organism>
<feature type="transmembrane region" description="Helical" evidence="14">
    <location>
        <begin position="1482"/>
        <end position="1501"/>
    </location>
</feature>
<keyword evidence="17" id="KW-1185">Reference proteome</keyword>
<evidence type="ECO:0000256" key="11">
    <source>
        <dbReference type="ARBA" id="ARBA00022989"/>
    </source>
</evidence>
<evidence type="ECO:0000256" key="14">
    <source>
        <dbReference type="SAM" id="Phobius"/>
    </source>
</evidence>
<dbReference type="Gene3D" id="3.30.40.10">
    <property type="entry name" value="Zinc/RING finger domain, C3HC4 (zinc finger)"/>
    <property type="match status" value="1"/>
</dbReference>
<protein>
    <recommendedName>
        <fullName evidence="4">RING-type E3 ubiquitin transferase</fullName>
        <ecNumber evidence="4">2.3.2.27</ecNumber>
    </recommendedName>
</protein>
<evidence type="ECO:0000313" key="16">
    <source>
        <dbReference type="EMBL" id="PHH81510.1"/>
    </source>
</evidence>
<dbReference type="InterPro" id="IPR011016">
    <property type="entry name" value="Znf_RING-CH"/>
</dbReference>
<feature type="transmembrane region" description="Helical" evidence="14">
    <location>
        <begin position="1584"/>
        <end position="1606"/>
    </location>
</feature>
<dbReference type="InterPro" id="IPR057211">
    <property type="entry name" value="DUF7889"/>
</dbReference>
<accession>A0A2C5ZNV3</accession>
<feature type="transmembrane region" description="Helical" evidence="14">
    <location>
        <begin position="777"/>
        <end position="810"/>
    </location>
</feature>
<feature type="region of interest" description="Disordered" evidence="13">
    <location>
        <begin position="1"/>
        <end position="25"/>
    </location>
</feature>
<keyword evidence="5" id="KW-0808">Transferase</keyword>
<dbReference type="Pfam" id="PF23113">
    <property type="entry name" value="MARCHF6_C"/>
    <property type="match status" value="1"/>
</dbReference>
<keyword evidence="9" id="KW-0833">Ubl conjugation pathway</keyword>
<keyword evidence="8" id="KW-0863">Zinc-finger</keyword>
<evidence type="ECO:0000256" key="8">
    <source>
        <dbReference type="ARBA" id="ARBA00022771"/>
    </source>
</evidence>
<feature type="domain" description="RING-CH-type" evidence="15">
    <location>
        <begin position="29"/>
        <end position="90"/>
    </location>
</feature>
<feature type="transmembrane region" description="Helical" evidence="14">
    <location>
        <begin position="1095"/>
        <end position="1118"/>
    </location>
</feature>
<dbReference type="PANTHER" id="PTHR13145">
    <property type="entry name" value="SSM4 PROTEIN"/>
    <property type="match status" value="1"/>
</dbReference>
<dbReference type="GO" id="GO:0005789">
    <property type="term" value="C:endoplasmic reticulum membrane"/>
    <property type="evidence" value="ECO:0007669"/>
    <property type="project" value="TreeGrafter"/>
</dbReference>
<feature type="region of interest" description="Disordered" evidence="13">
    <location>
        <begin position="317"/>
        <end position="371"/>
    </location>
</feature>
<feature type="transmembrane region" description="Helical" evidence="14">
    <location>
        <begin position="1138"/>
        <end position="1156"/>
    </location>
</feature>
<keyword evidence="12 14" id="KW-0472">Membrane</keyword>
<keyword evidence="6 14" id="KW-0812">Transmembrane</keyword>
<dbReference type="FunFam" id="3.30.40.10:FF:000287">
    <property type="entry name" value="RING finger membrane protein"/>
    <property type="match status" value="1"/>
</dbReference>
<dbReference type="PROSITE" id="PS51292">
    <property type="entry name" value="ZF_RING_CH"/>
    <property type="match status" value="1"/>
</dbReference>
<dbReference type="SUPFAM" id="SSF57850">
    <property type="entry name" value="RING/U-box"/>
    <property type="match status" value="1"/>
</dbReference>
<evidence type="ECO:0000256" key="5">
    <source>
        <dbReference type="ARBA" id="ARBA00022679"/>
    </source>
</evidence>
<comment type="caution">
    <text evidence="16">The sequence shown here is derived from an EMBL/GenBank/DDBJ whole genome shotgun (WGS) entry which is preliminary data.</text>
</comment>
<dbReference type="InterPro" id="IPR056521">
    <property type="entry name" value="MARCHF6-like_C"/>
</dbReference>
<keyword evidence="11 14" id="KW-1133">Transmembrane helix</keyword>
<evidence type="ECO:0000256" key="4">
    <source>
        <dbReference type="ARBA" id="ARBA00012483"/>
    </source>
</evidence>
<comment type="catalytic activity">
    <reaction evidence="1">
        <text>S-ubiquitinyl-[E2 ubiquitin-conjugating enzyme]-L-cysteine + [acceptor protein]-L-lysine = [E2 ubiquitin-conjugating enzyme]-L-cysteine + N(6)-ubiquitinyl-[acceptor protein]-L-lysine.</text>
        <dbReference type="EC" id="2.3.2.27"/>
    </reaction>
</comment>
<dbReference type="OrthoDB" id="1108038at2759"/>
<evidence type="ECO:0000256" key="7">
    <source>
        <dbReference type="ARBA" id="ARBA00022723"/>
    </source>
</evidence>
<sequence>MEPSESSSHALNSSPPSQSESRSKALAHATDAAPAICRICRGEGTATEPLFYPCKCSGSIKYVHQDCLMEWLSHSQKKYCELCKMPFRFTKLYAPDMPKSLPTHVFLEHMARYTLRNLLSWLRIAVALSVWTFWLPYFQRCVWSFMFWLSDGGVGATPPTSDLRRTAENDLQSLACASPLGVCPASPLLAPFATSAAEAAMMPGGMSTVQITEVLFNSSLAYVDTDTNWFFTETPSLLGSIAFLRHLTRSPQVNRAVVDVLEGQAITVLVIVSFILVILVRDYVVQQQPELNLRAAFDAAEIRLNPEAIGHPHAADPAELAAHQAEADSDDETLDDQGQPTRSAASEDQAQETTDSWTEQESLRDSSRELEDTRILMSSLSSGYDISNRSGIETMASNSADDESNLGHYLQLYRRADGDPEKILDIVEEEGLEDKLHHWVDVAQQTVTAKEDIGRKFADLLTSKSAATSYSSRHLPARGTAQSDDGPHHDPSLFALTAPYTTDDSSDSHSKGKHKQVWSPMPQALPSQPRQRSSSHGPRLQASPSPSDDDVRLGSEYMFPDFANNSSTADEDSTMTLGPQDALVPIEDAHGEATPEVQVTGQDVLHLEQPQDFALVDSLAASAVILEASANRQQAAGLTGRIADFMWGNLDEHQNANADENQEVDEDDLWVDVPMGDDLEGDDADGENGGRAARNAEVLEEMDDLEDFDGAMELIGVRGPLIGLFQNAIFCSILVSVTVFGCVFLPYNLGRIALVIAADPLQMLRVLLEISKMAQDAAIMIGALVSWCFLNLVDIITSILGGALGAKVVVARRASWMMWTGAGNRIWDFALIALPMSSSDLQNFSIVSHEALVAVKTGLATGVGSIYHNIASIPSQDFHIADGKLLSMILGFMASLAGYVGTAFSLLVDPKSWVIDLSDRVEPRPPTSADVAWSNSDRFWAILAGYLTISAIGAMYLRRGTPFSRNSLLHAWEAGIIDTLQQASGIIKVILVISIEMLVFPLYCGILLDIALLPIFENATIKSRLVFTYNFPLTSAFVHWFAGTGYMFHFALFVAMCRKIVRPGVLYFIRDPDDPEFHPVRDVLERSLAAQLKKILFSALIYGALVTVGLGGVVWTLSYTMPGILPVHYSSNEPVLEFPVDLLFYNFLMPLAVKILRPNDRLHTTYTWWFRKCARCLRLTHFLFGERRIDEEGTLQLPLGAPSNWQSAFTWLHLTERNRVVRMTWGDIVKAISANPNYLPPVGGEAMMRHRKKSLVKTRQLIKSGRFVRAPATDRVRIPKGRHVFLEVWESGQYKHDRPENDFYATDQFKLVYVPPNFRTRIFLLILSIWLFAGITGIGITIVPLVFGRVFFKALIPSNVRTNDIYAFSIGIYILGTLVFSALRMQRIVSAVRSRAQTAWNNMTAGGLAGRVASELIRAVKIVYAYVSVIVVVPLVLSLIMELYLAIPLDTYMNPPTKTASEATTEGHRSSFIGPQRPMSSASHSILLIQAWTLGVLYLNLGCKMILSLAPESRVANALRSVVRHGFLRPDVEVLTRAFIIPATAVGVVAAFGPPLLVRMALTLGSLLGLESAMASSTVLLYRYSYPAAALFGLVAQGVIGLGGILRGWKTRIRDEAYLIGERLHNFGAATAGSRTAKRAWGAGRPRV</sequence>
<dbReference type="GO" id="GO:0036503">
    <property type="term" value="P:ERAD pathway"/>
    <property type="evidence" value="ECO:0007669"/>
    <property type="project" value="TreeGrafter"/>
</dbReference>
<evidence type="ECO:0000256" key="3">
    <source>
        <dbReference type="ARBA" id="ARBA00004906"/>
    </source>
</evidence>
<feature type="compositionally biased region" description="Polar residues" evidence="13">
    <location>
        <begin position="336"/>
        <end position="360"/>
    </location>
</feature>
<dbReference type="InterPro" id="IPR013083">
    <property type="entry name" value="Znf_RING/FYVE/PHD"/>
</dbReference>
<proteinExistence type="predicted"/>
<feature type="transmembrane region" description="Helical" evidence="14">
    <location>
        <begin position="728"/>
        <end position="757"/>
    </location>
</feature>
<feature type="region of interest" description="Disordered" evidence="13">
    <location>
        <begin position="468"/>
        <end position="554"/>
    </location>
</feature>
<feature type="compositionally biased region" description="Polar residues" evidence="13">
    <location>
        <begin position="525"/>
        <end position="546"/>
    </location>
</feature>
<keyword evidence="7" id="KW-0479">Metal-binding</keyword>
<keyword evidence="10" id="KW-0862">Zinc</keyword>
<gene>
    <name evidence="16" type="ORF">CDD82_612</name>
</gene>
<dbReference type="Proteomes" id="UP000224854">
    <property type="component" value="Unassembled WGS sequence"/>
</dbReference>
<evidence type="ECO:0000256" key="6">
    <source>
        <dbReference type="ARBA" id="ARBA00022692"/>
    </source>
</evidence>
<evidence type="ECO:0000256" key="13">
    <source>
        <dbReference type="SAM" id="MobiDB-lite"/>
    </source>
</evidence>
<dbReference type="PANTHER" id="PTHR13145:SF0">
    <property type="entry name" value="E3 UBIQUITIN-PROTEIN LIGASE MARCHF6"/>
    <property type="match status" value="1"/>
</dbReference>
<dbReference type="Pfam" id="PF25417">
    <property type="entry name" value="DUF7889"/>
    <property type="match status" value="1"/>
</dbReference>
<reference evidence="16 17" key="1">
    <citation type="submission" date="2017-06" db="EMBL/GenBank/DDBJ databases">
        <title>Ant-infecting Ophiocordyceps genomes reveal a high diversity of potential behavioral manipulation genes and a possible major role for enterotoxins.</title>
        <authorList>
            <person name="De Bekker C."/>
            <person name="Evans H.C."/>
            <person name="Brachmann A."/>
            <person name="Hughes D.P."/>
        </authorList>
    </citation>
    <scope>NUCLEOTIDE SEQUENCE [LARGE SCALE GENOMIC DNA]</scope>
    <source>
        <strain evidence="16 17">1348a</strain>
    </source>
</reference>
<evidence type="ECO:0000256" key="1">
    <source>
        <dbReference type="ARBA" id="ARBA00000900"/>
    </source>
</evidence>
<evidence type="ECO:0000259" key="15">
    <source>
        <dbReference type="PROSITE" id="PS51292"/>
    </source>
</evidence>
<dbReference type="Pfam" id="PF12906">
    <property type="entry name" value="RINGv"/>
    <property type="match status" value="1"/>
</dbReference>
<evidence type="ECO:0000256" key="12">
    <source>
        <dbReference type="ARBA" id="ARBA00023136"/>
    </source>
</evidence>
<feature type="compositionally biased region" description="Basic and acidic residues" evidence="13">
    <location>
        <begin position="361"/>
        <end position="371"/>
    </location>
</feature>
<comment type="subcellular location">
    <subcellularLocation>
        <location evidence="2">Membrane</location>
        <topology evidence="2">Multi-pass membrane protein</topology>
    </subcellularLocation>
</comment>
<feature type="transmembrane region" description="Helical" evidence="14">
    <location>
        <begin position="118"/>
        <end position="138"/>
    </location>
</feature>
<feature type="compositionally biased region" description="Low complexity" evidence="13">
    <location>
        <begin position="1"/>
        <end position="20"/>
    </location>
</feature>
<evidence type="ECO:0000256" key="10">
    <source>
        <dbReference type="ARBA" id="ARBA00022833"/>
    </source>
</evidence>
<dbReference type="CDD" id="cd16702">
    <property type="entry name" value="RING_CH-C4HC3_MARCH6"/>
    <property type="match status" value="1"/>
</dbReference>
<name>A0A2C5ZNV3_9HYPO</name>
<feature type="transmembrane region" description="Helical" evidence="14">
    <location>
        <begin position="1534"/>
        <end position="1557"/>
    </location>
</feature>
<dbReference type="EMBL" id="NJEU01000115">
    <property type="protein sequence ID" value="PHH81510.1"/>
    <property type="molecule type" value="Genomic_DNA"/>
</dbReference>
<dbReference type="EC" id="2.3.2.27" evidence="4"/>
<dbReference type="SMART" id="SM00744">
    <property type="entry name" value="RINGv"/>
    <property type="match status" value="1"/>
</dbReference>
<feature type="transmembrane region" description="Helical" evidence="14">
    <location>
        <begin position="1365"/>
        <end position="1383"/>
    </location>
</feature>
<feature type="transmembrane region" description="Helical" evidence="14">
    <location>
        <begin position="1423"/>
        <end position="1447"/>
    </location>
</feature>
<dbReference type="GO" id="GO:0008270">
    <property type="term" value="F:zinc ion binding"/>
    <property type="evidence" value="ECO:0007669"/>
    <property type="project" value="UniProtKB-KW"/>
</dbReference>